<dbReference type="RefSeq" id="WP_223904327.1">
    <property type="nucleotide sequence ID" value="NZ_AP024238.1"/>
</dbReference>
<dbReference type="InterPro" id="IPR011009">
    <property type="entry name" value="Kinase-like_dom_sf"/>
</dbReference>
<dbReference type="SUPFAM" id="SSF56112">
    <property type="entry name" value="Protein kinase-like (PK-like)"/>
    <property type="match status" value="1"/>
</dbReference>
<keyword evidence="4" id="KW-0808">Transferase</keyword>
<name>A0ABM7MQ00_9BURK</name>
<evidence type="ECO:0000256" key="1">
    <source>
        <dbReference type="ARBA" id="ARBA00009670"/>
    </source>
</evidence>
<dbReference type="InterPro" id="IPR050154">
    <property type="entry name" value="UbiB_kinase"/>
</dbReference>
<keyword evidence="4" id="KW-0418">Kinase</keyword>
<dbReference type="Proteomes" id="UP000824366">
    <property type="component" value="Chromosome"/>
</dbReference>
<dbReference type="EMBL" id="AP024238">
    <property type="protein sequence ID" value="BCO28364.1"/>
    <property type="molecule type" value="Genomic_DNA"/>
</dbReference>
<evidence type="ECO:0000259" key="3">
    <source>
        <dbReference type="Pfam" id="PF03109"/>
    </source>
</evidence>
<keyword evidence="2" id="KW-0812">Transmembrane</keyword>
<proteinExistence type="inferred from homology"/>
<dbReference type="InterPro" id="IPR004147">
    <property type="entry name" value="ABC1_dom"/>
</dbReference>
<evidence type="ECO:0000256" key="2">
    <source>
        <dbReference type="SAM" id="Phobius"/>
    </source>
</evidence>
<keyword evidence="2" id="KW-1133">Transmembrane helix</keyword>
<feature type="transmembrane region" description="Helical" evidence="2">
    <location>
        <begin position="505"/>
        <end position="524"/>
    </location>
</feature>
<keyword evidence="5" id="KW-1185">Reference proteome</keyword>
<reference evidence="4 5" key="1">
    <citation type="journal article" date="2021" name="Microbiol. Spectr.">
        <title>A Single Bacterium Capable of Oxidation and Reduction of Iron at Circumneutral pH.</title>
        <authorList>
            <person name="Kato S."/>
            <person name="Ohkuma M."/>
        </authorList>
    </citation>
    <scope>NUCLEOTIDE SEQUENCE [LARGE SCALE GENOMIC DNA]</scope>
    <source>
        <strain evidence="4 5">MIZ03</strain>
    </source>
</reference>
<sequence length="568" mass="63119">MLIETLGAARDMGRLNEIVGVLVRHGFGDSVRRLGLADRLERAGHAIHWDHVADLARLEPPVQVRLALEELGPAFVKLGQILAGRADLFGPEWIAEFEKLHSHVPAVPLEILLPQLREDLGGDTHEVFARFDMEPLAAASIAQVHRAQLKDGTEVIVKIRRPGITEVIEADLRLLSRLAALAEAELPALKPYRPQLLVREFARSLRRELDLAAECRHAERIAANLAELPHIVIPRVYWTHTRERVNVQDFIDGVAGGQLERLTTEAGFDRRLLAERGAHAVLKMIVQDGFFHADPHPGNVFYLSNNRVAFIDFGMVGRLSQRRREELLQLLLGLVERNPQAVADVLLDWTGDDHGVNLAQLETEIETFVDQYHGTPLAQLSLGQMLGDVTAILRDHHLGLPSDLALLIKAFISLEGMGRELDPDFHMATQATPLLREVVRAGYQPKVIAMRTWKTLRRALALAEQLPHDLSRLLRNARRGRVHVGIELAHLKRVGDQIDRAANRLSMALVIAALIIGSSIVMNVQGGPTLLGLPAFGFMGFLGAVLGGFWLVRSIWRSSHGRSVEDED</sequence>
<gene>
    <name evidence="4" type="ORF">MIZ03_3264</name>
</gene>
<feature type="domain" description="ABC1 atypical kinase-like" evidence="3">
    <location>
        <begin position="99"/>
        <end position="345"/>
    </location>
</feature>
<comment type="similarity">
    <text evidence="1">Belongs to the protein kinase superfamily. ADCK protein kinase family.</text>
</comment>
<keyword evidence="2" id="KW-0472">Membrane</keyword>
<dbReference type="CDD" id="cd05121">
    <property type="entry name" value="ABC1_ADCK3-like"/>
    <property type="match status" value="1"/>
</dbReference>
<organism evidence="4 5">
    <name type="scientific">Rhodoferax lithotrophicus</name>
    <dbReference type="NCBI Taxonomy" id="2798804"/>
    <lineage>
        <taxon>Bacteria</taxon>
        <taxon>Pseudomonadati</taxon>
        <taxon>Pseudomonadota</taxon>
        <taxon>Betaproteobacteria</taxon>
        <taxon>Burkholderiales</taxon>
        <taxon>Comamonadaceae</taxon>
        <taxon>Rhodoferax</taxon>
    </lineage>
</organism>
<dbReference type="PANTHER" id="PTHR10566:SF113">
    <property type="entry name" value="PROTEIN ACTIVITY OF BC1 COMPLEX KINASE 7, CHLOROPLASTIC"/>
    <property type="match status" value="1"/>
</dbReference>
<feature type="transmembrane region" description="Helical" evidence="2">
    <location>
        <begin position="530"/>
        <end position="552"/>
    </location>
</feature>
<dbReference type="GO" id="GO:0016301">
    <property type="term" value="F:kinase activity"/>
    <property type="evidence" value="ECO:0007669"/>
    <property type="project" value="UniProtKB-KW"/>
</dbReference>
<dbReference type="Pfam" id="PF03109">
    <property type="entry name" value="ABC1"/>
    <property type="match status" value="1"/>
</dbReference>
<protein>
    <submittedName>
        <fullName evidence="4">Protein kinase UbiB</fullName>
    </submittedName>
</protein>
<evidence type="ECO:0000313" key="5">
    <source>
        <dbReference type="Proteomes" id="UP000824366"/>
    </source>
</evidence>
<dbReference type="PANTHER" id="PTHR10566">
    <property type="entry name" value="CHAPERONE-ACTIVITY OF BC1 COMPLEX CABC1 -RELATED"/>
    <property type="match status" value="1"/>
</dbReference>
<accession>A0ABM7MQ00</accession>
<evidence type="ECO:0000313" key="4">
    <source>
        <dbReference type="EMBL" id="BCO28364.1"/>
    </source>
</evidence>